<dbReference type="EMBL" id="CAKJTG010000007">
    <property type="protein sequence ID" value="CAG9607849.1"/>
    <property type="molecule type" value="Genomic_DNA"/>
</dbReference>
<keyword evidence="2" id="KW-1185">Reference proteome</keyword>
<accession>A0A9C7G8E4</accession>
<evidence type="ECO:0000313" key="2">
    <source>
        <dbReference type="Proteomes" id="UP000789845"/>
    </source>
</evidence>
<reference evidence="1" key="1">
    <citation type="submission" date="2021-10" db="EMBL/GenBank/DDBJ databases">
        <authorList>
            <person name="Criscuolo A."/>
        </authorList>
    </citation>
    <scope>NUCLEOTIDE SEQUENCE</scope>
    <source>
        <strain evidence="1">CIP111885</strain>
    </source>
</reference>
<proteinExistence type="predicted"/>
<dbReference type="RefSeq" id="WP_230496107.1">
    <property type="nucleotide sequence ID" value="NZ_CAKJTG010000007.1"/>
</dbReference>
<organism evidence="1 2">
    <name type="scientific">Pseudoneobacillus rhizosphaerae</name>
    <dbReference type="NCBI Taxonomy" id="2880968"/>
    <lineage>
        <taxon>Bacteria</taxon>
        <taxon>Bacillati</taxon>
        <taxon>Bacillota</taxon>
        <taxon>Bacilli</taxon>
        <taxon>Bacillales</taxon>
        <taxon>Bacillaceae</taxon>
        <taxon>Pseudoneobacillus</taxon>
    </lineage>
</organism>
<evidence type="ECO:0000313" key="1">
    <source>
        <dbReference type="EMBL" id="CAG9607849.1"/>
    </source>
</evidence>
<gene>
    <name evidence="1" type="ORF">NEOCIP111885_01541</name>
</gene>
<dbReference type="Proteomes" id="UP000789845">
    <property type="component" value="Unassembled WGS sequence"/>
</dbReference>
<name>A0A9C7G8E4_9BACI</name>
<dbReference type="AlphaFoldDB" id="A0A9C7G8E4"/>
<sequence length="87" mass="10131">MVMYSLDICDKNYLVSGRWGDSYTFTSNYEKNVLSLIIKDHSGSIIAKWEGNWIVRPFSPKAQKAARDILEFLYFRNSVSQWMKTIG</sequence>
<comment type="caution">
    <text evidence="1">The sequence shown here is derived from an EMBL/GenBank/DDBJ whole genome shotgun (WGS) entry which is preliminary data.</text>
</comment>
<protein>
    <submittedName>
        <fullName evidence="1">Uncharacterized protein</fullName>
    </submittedName>
</protein>